<protein>
    <submittedName>
        <fullName evidence="1">Helix-turn-helix domain-containing protein</fullName>
    </submittedName>
</protein>
<dbReference type="Pfam" id="PF12840">
    <property type="entry name" value="HTH_20"/>
    <property type="match status" value="1"/>
</dbReference>
<dbReference type="Proteomes" id="UP001149411">
    <property type="component" value="Unassembled WGS sequence"/>
</dbReference>
<evidence type="ECO:0000313" key="2">
    <source>
        <dbReference type="Proteomes" id="UP001149411"/>
    </source>
</evidence>
<dbReference type="EMBL" id="RKLV01000003">
    <property type="protein sequence ID" value="MCX2818577.1"/>
    <property type="molecule type" value="Genomic_DNA"/>
</dbReference>
<dbReference type="AlphaFoldDB" id="A0A9Q4C2A6"/>
<name>A0A9Q4C2A6_9EURY</name>
<organism evidence="1 2">
    <name type="scientific">Halorutilus salinus</name>
    <dbReference type="NCBI Taxonomy" id="2487751"/>
    <lineage>
        <taxon>Archaea</taxon>
        <taxon>Methanobacteriati</taxon>
        <taxon>Methanobacteriota</taxon>
        <taxon>Stenosarchaea group</taxon>
        <taxon>Halobacteria</taxon>
        <taxon>Halorutilales</taxon>
        <taxon>Halorutilaceae</taxon>
        <taxon>Halorutilus</taxon>
    </lineage>
</organism>
<proteinExistence type="predicted"/>
<dbReference type="InterPro" id="IPR036390">
    <property type="entry name" value="WH_DNA-bd_sf"/>
</dbReference>
<keyword evidence="2" id="KW-1185">Reference proteome</keyword>
<accession>A0A9Q4C2A6</accession>
<gene>
    <name evidence="1" type="ORF">EGH25_04320</name>
</gene>
<dbReference type="Gene3D" id="1.10.10.10">
    <property type="entry name" value="Winged helix-like DNA-binding domain superfamily/Winged helix DNA-binding domain"/>
    <property type="match status" value="1"/>
</dbReference>
<comment type="caution">
    <text evidence="1">The sequence shown here is derived from an EMBL/GenBank/DDBJ whole genome shotgun (WGS) entry which is preliminary data.</text>
</comment>
<dbReference type="InterPro" id="IPR036388">
    <property type="entry name" value="WH-like_DNA-bd_sf"/>
</dbReference>
<reference evidence="1" key="1">
    <citation type="submission" date="2022-09" db="EMBL/GenBank/DDBJ databases">
        <title>Haloadaptaus new haloarchaeum isolated from saline soil.</title>
        <authorList>
            <person name="Duran-Viseras A."/>
            <person name="Sanchez-Porro C."/>
            <person name="Ventosa A."/>
        </authorList>
    </citation>
    <scope>NUCLEOTIDE SEQUENCE</scope>
    <source>
        <strain evidence="1">F3-133</strain>
    </source>
</reference>
<dbReference type="SUPFAM" id="SSF46785">
    <property type="entry name" value="Winged helix' DNA-binding domain"/>
    <property type="match status" value="1"/>
</dbReference>
<sequence>MAQIHGGMAEKRKRLQVVLQETRYVILQYVIGHPKESITLEELDHLIPDVSRSTIHSHLDRLVEADVLEKQELPSESRQRDLPHVFYQLSDDGEEFLEEHGLLESEETLKEFYDKIEKGEKAEKYERAPRPSE</sequence>
<evidence type="ECO:0000313" key="1">
    <source>
        <dbReference type="EMBL" id="MCX2818577.1"/>
    </source>
</evidence>
<dbReference type="RefSeq" id="WP_266086419.1">
    <property type="nucleotide sequence ID" value="NZ_RKLV01000003.1"/>
</dbReference>